<name>A0A6J4U350_9BACT</name>
<dbReference type="EMBL" id="CADCWF010000034">
    <property type="protein sequence ID" value="CAA9539498.1"/>
    <property type="molecule type" value="Genomic_DNA"/>
</dbReference>
<feature type="region of interest" description="Disordered" evidence="1">
    <location>
        <begin position="1"/>
        <end position="203"/>
    </location>
</feature>
<evidence type="ECO:0000313" key="2">
    <source>
        <dbReference type="EMBL" id="CAA9539498.1"/>
    </source>
</evidence>
<reference evidence="2" key="1">
    <citation type="submission" date="2020-02" db="EMBL/GenBank/DDBJ databases">
        <authorList>
            <person name="Meier V. D."/>
        </authorList>
    </citation>
    <scope>NUCLEOTIDE SEQUENCE</scope>
    <source>
        <strain evidence="2">AVDCRST_MAG59</strain>
    </source>
</reference>
<feature type="compositionally biased region" description="Basic residues" evidence="1">
    <location>
        <begin position="91"/>
        <end position="102"/>
    </location>
</feature>
<feature type="compositionally biased region" description="Basic and acidic residues" evidence="1">
    <location>
        <begin position="71"/>
        <end position="90"/>
    </location>
</feature>
<dbReference type="AlphaFoldDB" id="A0A6J4U350"/>
<evidence type="ECO:0000256" key="1">
    <source>
        <dbReference type="SAM" id="MobiDB-lite"/>
    </source>
</evidence>
<feature type="compositionally biased region" description="Low complexity" evidence="1">
    <location>
        <begin position="172"/>
        <end position="188"/>
    </location>
</feature>
<feature type="non-terminal residue" evidence="2">
    <location>
        <position position="1"/>
    </location>
</feature>
<proteinExistence type="predicted"/>
<organism evidence="2">
    <name type="scientific">uncultured Thermomicrobiales bacterium</name>
    <dbReference type="NCBI Taxonomy" id="1645740"/>
    <lineage>
        <taxon>Bacteria</taxon>
        <taxon>Pseudomonadati</taxon>
        <taxon>Thermomicrobiota</taxon>
        <taxon>Thermomicrobia</taxon>
        <taxon>Thermomicrobiales</taxon>
        <taxon>environmental samples</taxon>
    </lineage>
</organism>
<accession>A0A6J4U350</accession>
<gene>
    <name evidence="2" type="ORF">AVDCRST_MAG59-701</name>
</gene>
<feature type="non-terminal residue" evidence="2">
    <location>
        <position position="203"/>
    </location>
</feature>
<protein>
    <submittedName>
        <fullName evidence="2">Uncharacterized protein</fullName>
    </submittedName>
</protein>
<sequence length="203" mass="21640">GWLRLPGISQPAAARRGDRRAPAAGPVPDPRFSGPLGRSHAPHVPLDVGLLGRRGPARTAALDLGRVPGAADRDRDQGHPLRHQVVEVRHGLGRRLARHPAGRGRDRRDPPRGVLRRRLHHQPAAGRGDRRPGLGRLHLRRGAAGPGARRPGPPAGAPPLLLEERQVGAWPGAGRARPARLLGDARLPQPRRPLARAAVPGGL</sequence>